<keyword evidence="3" id="KW-0408">Iron</keyword>
<dbReference type="GO" id="GO:0016020">
    <property type="term" value="C:membrane"/>
    <property type="evidence" value="ECO:0007669"/>
    <property type="project" value="InterPro"/>
</dbReference>
<keyword evidence="5" id="KW-1015">Disulfide bond</keyword>
<reference evidence="7" key="1">
    <citation type="submission" date="2020-02" db="EMBL/GenBank/DDBJ databases">
        <authorList>
            <person name="Meier V. D."/>
        </authorList>
    </citation>
    <scope>NUCLEOTIDE SEQUENCE</scope>
    <source>
        <strain evidence="7">AVDCRST_MAG11</strain>
    </source>
</reference>
<dbReference type="InterPro" id="IPR005805">
    <property type="entry name" value="Rieske_Fe-S_prot_C"/>
</dbReference>
<dbReference type="AlphaFoldDB" id="A0A6J4K315"/>
<sequence>MERSTPELHGSGTTVSSWMPDVDVPRYPPLAGDAECDVCVVGAGIAGLTTAYLLAKAGKRVIVLEDGPAIADGESARTTGHVATANDDYYSEIESQLGADVARTVAASYVAAVDRMEAIVRAEGMDDDTFVRLDGYYFLGAGDTAKTLDDEMHASHRAGIVDTERVARIPGAPFDSGPALRFPRQGQVHILKYLAGLARAIVQGGGRIHCATAATELTDGTPCRVEVRQGHTVTARDVVIATNTPVNDRFEMHTKQAPYRTYVIAARVRRGAVAPALYWDTEDPYHYVRLKDGPAQPDGDHDLLIVGGEDHKTGQADDMDARFARLEAWTRARFPIEAVVDRWSGQVQEPGDYLHYIGRNPVDEHLYIATGDSGNGMTSGTIAGILLSELIVRGEHPWAKVYDPARKPVHSLDAVKEFVKENVNVAAQYLDWVAPSDVKSAEAIAPGEGAVLRRGAKPVAVYKGADGTVVERSAVCPHLGCVVHWNTLEKSWDCPCHGSRFAATGEVITGPSRAPLPAVEG</sequence>
<dbReference type="EMBL" id="CADCTU010000089">
    <property type="protein sequence ID" value="CAA9294569.1"/>
    <property type="molecule type" value="Genomic_DNA"/>
</dbReference>
<dbReference type="PANTHER" id="PTHR13847">
    <property type="entry name" value="SARCOSINE DEHYDROGENASE-RELATED"/>
    <property type="match status" value="1"/>
</dbReference>
<dbReference type="Gene3D" id="3.50.50.60">
    <property type="entry name" value="FAD/NAD(P)-binding domain"/>
    <property type="match status" value="1"/>
</dbReference>
<dbReference type="InterPro" id="IPR036188">
    <property type="entry name" value="FAD/NAD-bd_sf"/>
</dbReference>
<name>A0A6J4K315_9BACT</name>
<keyword evidence="4" id="KW-0411">Iron-sulfur</keyword>
<proteinExistence type="predicted"/>
<dbReference type="Gene3D" id="2.102.10.10">
    <property type="entry name" value="Rieske [2Fe-2S] iron-sulphur domain"/>
    <property type="match status" value="1"/>
</dbReference>
<dbReference type="SUPFAM" id="SSF50022">
    <property type="entry name" value="ISP domain"/>
    <property type="match status" value="1"/>
</dbReference>
<dbReference type="CDD" id="cd03477">
    <property type="entry name" value="Rieske_YhfW_C"/>
    <property type="match status" value="1"/>
</dbReference>
<evidence type="ECO:0000256" key="5">
    <source>
        <dbReference type="ARBA" id="ARBA00023157"/>
    </source>
</evidence>
<protein>
    <recommendedName>
        <fullName evidence="6">Rieske domain-containing protein</fullName>
    </recommendedName>
</protein>
<evidence type="ECO:0000256" key="4">
    <source>
        <dbReference type="ARBA" id="ARBA00023014"/>
    </source>
</evidence>
<dbReference type="InterPro" id="IPR036922">
    <property type="entry name" value="Rieske_2Fe-2S_sf"/>
</dbReference>
<dbReference type="GO" id="GO:0005737">
    <property type="term" value="C:cytoplasm"/>
    <property type="evidence" value="ECO:0007669"/>
    <property type="project" value="TreeGrafter"/>
</dbReference>
<keyword evidence="1" id="KW-0001">2Fe-2S</keyword>
<evidence type="ECO:0000256" key="2">
    <source>
        <dbReference type="ARBA" id="ARBA00022723"/>
    </source>
</evidence>
<dbReference type="InterPro" id="IPR006076">
    <property type="entry name" value="FAD-dep_OxRdtase"/>
</dbReference>
<dbReference type="InterPro" id="IPR017941">
    <property type="entry name" value="Rieske_2Fe-2S"/>
</dbReference>
<dbReference type="PANTHER" id="PTHR13847:SF281">
    <property type="entry name" value="FAD DEPENDENT OXIDOREDUCTASE DOMAIN-CONTAINING PROTEIN"/>
    <property type="match status" value="1"/>
</dbReference>
<gene>
    <name evidence="7" type="ORF">AVDCRST_MAG11-376</name>
</gene>
<dbReference type="Pfam" id="PF01266">
    <property type="entry name" value="DAO"/>
    <property type="match status" value="1"/>
</dbReference>
<evidence type="ECO:0000259" key="6">
    <source>
        <dbReference type="PROSITE" id="PS51296"/>
    </source>
</evidence>
<dbReference type="InterPro" id="IPR038010">
    <property type="entry name" value="YhfW_C"/>
</dbReference>
<evidence type="ECO:0000256" key="3">
    <source>
        <dbReference type="ARBA" id="ARBA00023004"/>
    </source>
</evidence>
<organism evidence="7">
    <name type="scientific">uncultured Gemmatimonadaceae bacterium</name>
    <dbReference type="NCBI Taxonomy" id="246130"/>
    <lineage>
        <taxon>Bacteria</taxon>
        <taxon>Pseudomonadati</taxon>
        <taxon>Gemmatimonadota</taxon>
        <taxon>Gemmatimonadia</taxon>
        <taxon>Gemmatimonadales</taxon>
        <taxon>Gemmatimonadaceae</taxon>
        <taxon>environmental samples</taxon>
    </lineage>
</organism>
<accession>A0A6J4K315</accession>
<dbReference type="SUPFAM" id="SSF51905">
    <property type="entry name" value="FAD/NAD(P)-binding domain"/>
    <property type="match status" value="1"/>
</dbReference>
<dbReference type="GO" id="GO:0051537">
    <property type="term" value="F:2 iron, 2 sulfur cluster binding"/>
    <property type="evidence" value="ECO:0007669"/>
    <property type="project" value="UniProtKB-KW"/>
</dbReference>
<keyword evidence="2" id="KW-0479">Metal-binding</keyword>
<dbReference type="PROSITE" id="PS51296">
    <property type="entry name" value="RIESKE"/>
    <property type="match status" value="1"/>
</dbReference>
<dbReference type="GO" id="GO:0046872">
    <property type="term" value="F:metal ion binding"/>
    <property type="evidence" value="ECO:0007669"/>
    <property type="project" value="UniProtKB-KW"/>
</dbReference>
<feature type="domain" description="Rieske" evidence="6">
    <location>
        <begin position="436"/>
        <end position="521"/>
    </location>
</feature>
<evidence type="ECO:0000313" key="7">
    <source>
        <dbReference type="EMBL" id="CAA9294569.1"/>
    </source>
</evidence>
<dbReference type="Pfam" id="PF00355">
    <property type="entry name" value="Rieske"/>
    <property type="match status" value="1"/>
</dbReference>
<dbReference type="Gene3D" id="3.30.9.10">
    <property type="entry name" value="D-Amino Acid Oxidase, subunit A, domain 2"/>
    <property type="match status" value="1"/>
</dbReference>
<evidence type="ECO:0000256" key="1">
    <source>
        <dbReference type="ARBA" id="ARBA00022714"/>
    </source>
</evidence>
<dbReference type="PRINTS" id="PR00162">
    <property type="entry name" value="RIESKE"/>
</dbReference>